<dbReference type="GO" id="GO:0005635">
    <property type="term" value="C:nuclear envelope"/>
    <property type="evidence" value="ECO:0007669"/>
    <property type="project" value="TreeGrafter"/>
</dbReference>
<feature type="domain" description="Importin N-terminal" evidence="8">
    <location>
        <begin position="29"/>
        <end position="109"/>
    </location>
</feature>
<keyword evidence="4" id="KW-0813">Transport</keyword>
<dbReference type="InterPro" id="IPR016024">
    <property type="entry name" value="ARM-type_fold"/>
</dbReference>
<reference evidence="9 10" key="1">
    <citation type="submission" date="2023-12" db="EMBL/GenBank/DDBJ databases">
        <title>A high-quality genome assembly for Dillenia turbinata (Dilleniales).</title>
        <authorList>
            <person name="Chanderbali A."/>
        </authorList>
    </citation>
    <scope>NUCLEOTIDE SEQUENCE [LARGE SCALE GENOMIC DNA]</scope>
    <source>
        <strain evidence="9">LSX21</strain>
        <tissue evidence="9">Leaf</tissue>
    </source>
</reference>
<evidence type="ECO:0000256" key="5">
    <source>
        <dbReference type="ARBA" id="ARBA00022490"/>
    </source>
</evidence>
<comment type="caution">
    <text evidence="9">The sequence shown here is derived from an EMBL/GenBank/DDBJ whole genome shotgun (WGS) entry which is preliminary data.</text>
</comment>
<dbReference type="EMBL" id="JBAMMX010000021">
    <property type="protein sequence ID" value="KAK6919963.1"/>
    <property type="molecule type" value="Genomic_DNA"/>
</dbReference>
<dbReference type="InterPro" id="IPR011989">
    <property type="entry name" value="ARM-like"/>
</dbReference>
<keyword evidence="6" id="KW-0653">Protein transport</keyword>
<dbReference type="PANTHER" id="PTHR10997">
    <property type="entry name" value="IMPORTIN-7, 8, 11"/>
    <property type="match status" value="1"/>
</dbReference>
<dbReference type="Pfam" id="PF03810">
    <property type="entry name" value="IBN_N"/>
    <property type="match status" value="1"/>
</dbReference>
<keyword evidence="5" id="KW-0963">Cytoplasm</keyword>
<dbReference type="GO" id="GO:0005829">
    <property type="term" value="C:cytosol"/>
    <property type="evidence" value="ECO:0007669"/>
    <property type="project" value="TreeGrafter"/>
</dbReference>
<evidence type="ECO:0000259" key="8">
    <source>
        <dbReference type="PROSITE" id="PS50166"/>
    </source>
</evidence>
<dbReference type="Pfam" id="PF03378">
    <property type="entry name" value="CAS_CSE1"/>
    <property type="match status" value="1"/>
</dbReference>
<comment type="subcellular location">
    <subcellularLocation>
        <location evidence="2">Cytoplasm</location>
    </subcellularLocation>
    <subcellularLocation>
        <location evidence="1">Nucleus</location>
    </subcellularLocation>
</comment>
<dbReference type="InterPro" id="IPR013713">
    <property type="entry name" value="XPO2_central"/>
</dbReference>
<dbReference type="SMART" id="SM00913">
    <property type="entry name" value="IBN_N"/>
    <property type="match status" value="1"/>
</dbReference>
<dbReference type="GO" id="GO:0006611">
    <property type="term" value="P:protein export from nucleus"/>
    <property type="evidence" value="ECO:0007669"/>
    <property type="project" value="TreeGrafter"/>
</dbReference>
<evidence type="ECO:0000256" key="4">
    <source>
        <dbReference type="ARBA" id="ARBA00022448"/>
    </source>
</evidence>
<dbReference type="GO" id="GO:0005049">
    <property type="term" value="F:nuclear export signal receptor activity"/>
    <property type="evidence" value="ECO:0007669"/>
    <property type="project" value="TreeGrafter"/>
</dbReference>
<evidence type="ECO:0000256" key="3">
    <source>
        <dbReference type="ARBA" id="ARBA00008669"/>
    </source>
</evidence>
<keyword evidence="7" id="KW-0539">Nucleus</keyword>
<evidence type="ECO:0000256" key="1">
    <source>
        <dbReference type="ARBA" id="ARBA00004123"/>
    </source>
</evidence>
<proteinExistence type="inferred from homology"/>
<dbReference type="Gene3D" id="1.25.10.10">
    <property type="entry name" value="Leucine-rich Repeat Variant"/>
    <property type="match status" value="1"/>
</dbReference>
<dbReference type="FunFam" id="1.25.10.10:FF:000057">
    <property type="entry name" value="Exportin-2 isoform 1"/>
    <property type="match status" value="1"/>
</dbReference>
<dbReference type="GO" id="GO:0006606">
    <property type="term" value="P:protein import into nucleus"/>
    <property type="evidence" value="ECO:0007669"/>
    <property type="project" value="TreeGrafter"/>
</dbReference>
<keyword evidence="10" id="KW-1185">Reference proteome</keyword>
<name>A0AAN8V214_9MAGN</name>
<dbReference type="AlphaFoldDB" id="A0AAN8V214"/>
<gene>
    <name evidence="9" type="ORF">RJ641_015867</name>
</gene>
<accession>A0AAN8V214</accession>
<organism evidence="9 10">
    <name type="scientific">Dillenia turbinata</name>
    <dbReference type="NCBI Taxonomy" id="194707"/>
    <lineage>
        <taxon>Eukaryota</taxon>
        <taxon>Viridiplantae</taxon>
        <taxon>Streptophyta</taxon>
        <taxon>Embryophyta</taxon>
        <taxon>Tracheophyta</taxon>
        <taxon>Spermatophyta</taxon>
        <taxon>Magnoliopsida</taxon>
        <taxon>eudicotyledons</taxon>
        <taxon>Gunneridae</taxon>
        <taxon>Pentapetalae</taxon>
        <taxon>Dilleniales</taxon>
        <taxon>Dilleniaceae</taxon>
        <taxon>Dillenia</taxon>
    </lineage>
</organism>
<dbReference type="PROSITE" id="PS50166">
    <property type="entry name" value="IMPORTIN_B_NT"/>
    <property type="match status" value="1"/>
</dbReference>
<evidence type="ECO:0000313" key="9">
    <source>
        <dbReference type="EMBL" id="KAK6919963.1"/>
    </source>
</evidence>
<dbReference type="SUPFAM" id="SSF48371">
    <property type="entry name" value="ARM repeat"/>
    <property type="match status" value="1"/>
</dbReference>
<evidence type="ECO:0000313" key="10">
    <source>
        <dbReference type="Proteomes" id="UP001370490"/>
    </source>
</evidence>
<evidence type="ECO:0000256" key="2">
    <source>
        <dbReference type="ARBA" id="ARBA00004496"/>
    </source>
</evidence>
<protein>
    <submittedName>
        <fullName evidence="9">Importin-beta, N-terminal domain</fullName>
    </submittedName>
</protein>
<comment type="similarity">
    <text evidence="3">Belongs to the XPO2/CSE1 family.</text>
</comment>
<dbReference type="GO" id="GO:0031267">
    <property type="term" value="F:small GTPase binding"/>
    <property type="evidence" value="ECO:0007669"/>
    <property type="project" value="InterPro"/>
</dbReference>
<dbReference type="PANTHER" id="PTHR10997:SF8">
    <property type="entry name" value="EXPORTIN-2"/>
    <property type="match status" value="1"/>
</dbReference>
<sequence>MEWNLETLQNLSQCFLNTLSPLPEPRRRAESSLAEAADAPNYALVVLRLISEPSVDEQIRQAAAVNFKNHLRTHWAPTSPSEPNSPAVTSISYPEKAQIKALIVPLMLSSNPKIQTQLSEALALISKHDFPKLWPELLPELISSLKRASEGSDYASVNGILSTANSIFKKFRYQFKTNDLLLDLKYCLDNFAAPLLEIFLRTAKLIDTAASSGADAGTLKPLIESQRLCCRIFYSLNFQELPEFFEDHMKEWMGEFIKYLTVNYPTLELSSPEGLALVDDLRAAVCENISLYMEKNEEEFQGYLEGFAKAVWSLLIEVSKSSSRERLTVTAIKFLTTVSTSVHHALFSNPEILKQICESIVIPNVQLRDEDEELFEMNYVEFIRRDMEGSDLDTRRRIACELLKGIASNYKDQVMQMVSGQIQNMLVSFAANPAANWKHKDCAIYLVVSLATKKACGTSVSTDLVDVQSFFGSVIVPELQSQDVNGYPILKAGALKFFTMFRSQIQKQIAVALLPDVVRYLAAESNVVHSYAAGCIEKLLIVKEEGGTARYNASDISPFFLVLMNNLFNALRFPESEENPYVMKCIMRVLGVADISREVAGPCIAGLTSILNEVVKNPKNPTFNHYLFESVAVLVRRACEKDASLISAFESSLFPSLQTILANDVSEFFPYTFQLLAQLVELNRPPIPPSYMQIFELLLLPESWKKTANVPALVRLLQAFLQKAPHELNQGGRLSQVLGIFNKLISSPSTDEQGFYVLNTVIENLEFGVLAQYMSQIWTVLFTRLEKNRTVKFLKSLLIFMSLLLVKHGITNLVGSMNAVQANIFLVILKQFWIPNLKLITGSIETKLTAVAATRWLCESPTLLDAVAVENWGKMLDSIVTLLSRPEQDRVEEEPDVPDIGENAGYTATFVRLYNAGKKEEDPLKDIKDPKEFLVTSLAKLAALTPGRFPQIISEYLDATNQAALLQLCNTYSVTIV</sequence>
<dbReference type="InterPro" id="IPR005043">
    <property type="entry name" value="XPO2_C"/>
</dbReference>
<dbReference type="Pfam" id="PF08506">
    <property type="entry name" value="Cse1"/>
    <property type="match status" value="1"/>
</dbReference>
<evidence type="ECO:0000256" key="6">
    <source>
        <dbReference type="ARBA" id="ARBA00022927"/>
    </source>
</evidence>
<evidence type="ECO:0000256" key="7">
    <source>
        <dbReference type="ARBA" id="ARBA00023242"/>
    </source>
</evidence>
<dbReference type="Proteomes" id="UP001370490">
    <property type="component" value="Unassembled WGS sequence"/>
</dbReference>
<dbReference type="InterPro" id="IPR001494">
    <property type="entry name" value="Importin-beta_N"/>
</dbReference>